<dbReference type="EMBL" id="RDSM01000001">
    <property type="protein sequence ID" value="RXH57977.1"/>
    <property type="molecule type" value="Genomic_DNA"/>
</dbReference>
<evidence type="ECO:0000256" key="1">
    <source>
        <dbReference type="SAM" id="SignalP"/>
    </source>
</evidence>
<evidence type="ECO:0000313" key="3">
    <source>
        <dbReference type="Proteomes" id="UP000289437"/>
    </source>
</evidence>
<proteinExistence type="predicted"/>
<comment type="caution">
    <text evidence="2">The sequence shown here is derived from an EMBL/GenBank/DDBJ whole genome shotgun (WGS) entry which is preliminary data.</text>
</comment>
<keyword evidence="1" id="KW-0732">Signal</keyword>
<sequence length="120" mass="12513">MMTKSFKASALKSAVVLATLAVTLAPSAAFASSLHVTPSVHAFFGDKVKTIHFNVRNSSGAPIELKAGDQVMTVAAGQTMELKLPNGTRVINNVKTDKREAGAVICEVSSALNDSTVVLN</sequence>
<feature type="chain" id="PRO_5020932053" description="EfeO-type cupredoxin-like domain-containing protein" evidence="1">
    <location>
        <begin position="32"/>
        <end position="120"/>
    </location>
</feature>
<gene>
    <name evidence="2" type="ORF">GRAN_1287</name>
</gene>
<organism evidence="2 3">
    <name type="scientific">Granulicella sibirica</name>
    <dbReference type="NCBI Taxonomy" id="2479048"/>
    <lineage>
        <taxon>Bacteria</taxon>
        <taxon>Pseudomonadati</taxon>
        <taxon>Acidobacteriota</taxon>
        <taxon>Terriglobia</taxon>
        <taxon>Terriglobales</taxon>
        <taxon>Acidobacteriaceae</taxon>
        <taxon>Granulicella</taxon>
    </lineage>
</organism>
<keyword evidence="3" id="KW-1185">Reference proteome</keyword>
<dbReference type="Proteomes" id="UP000289437">
    <property type="component" value="Unassembled WGS sequence"/>
</dbReference>
<protein>
    <recommendedName>
        <fullName evidence="4">EfeO-type cupredoxin-like domain-containing protein</fullName>
    </recommendedName>
</protein>
<evidence type="ECO:0000313" key="2">
    <source>
        <dbReference type="EMBL" id="RXH57977.1"/>
    </source>
</evidence>
<dbReference type="AlphaFoldDB" id="A0A4Q0T3V5"/>
<evidence type="ECO:0008006" key="4">
    <source>
        <dbReference type="Google" id="ProtNLM"/>
    </source>
</evidence>
<reference evidence="3" key="2">
    <citation type="submission" date="2019-02" db="EMBL/GenBank/DDBJ databases">
        <title>Granulicella sibirica sp. nov., a psychrotolerant acidobacterium isolated from an organic soil layer in forested tundra, West Siberia.</title>
        <authorList>
            <person name="Oshkin I.Y."/>
            <person name="Kulichevskaya I.S."/>
            <person name="Rijpstra W.I.C."/>
            <person name="Sinninghe Damste J.S."/>
            <person name="Rakitin A.L."/>
            <person name="Ravin N.V."/>
            <person name="Dedysh S.N."/>
        </authorList>
    </citation>
    <scope>NUCLEOTIDE SEQUENCE [LARGE SCALE GENOMIC DNA]</scope>
    <source>
        <strain evidence="3">AF10</strain>
    </source>
</reference>
<accession>A0A4Q0T3V5</accession>
<reference evidence="2 3" key="1">
    <citation type="submission" date="2018-11" db="EMBL/GenBank/DDBJ databases">
        <authorList>
            <person name="Mardanov A.V."/>
            <person name="Ravin N.V."/>
            <person name="Dedysh S.N."/>
        </authorList>
    </citation>
    <scope>NUCLEOTIDE SEQUENCE [LARGE SCALE GENOMIC DNA]</scope>
    <source>
        <strain evidence="2 3">AF10</strain>
    </source>
</reference>
<feature type="signal peptide" evidence="1">
    <location>
        <begin position="1"/>
        <end position="31"/>
    </location>
</feature>
<name>A0A4Q0T3V5_9BACT</name>
<dbReference type="OrthoDB" id="122312at2"/>
<dbReference type="RefSeq" id="WP_128912064.1">
    <property type="nucleotide sequence ID" value="NZ_RDSM01000001.1"/>
</dbReference>